<keyword evidence="2" id="KW-1185">Reference proteome</keyword>
<feature type="non-terminal residue" evidence="1">
    <location>
        <position position="1"/>
    </location>
</feature>
<organism evidence="1 2">
    <name type="scientific">Trema orientale</name>
    <name type="common">Charcoal tree</name>
    <name type="synonym">Celtis orientalis</name>
    <dbReference type="NCBI Taxonomy" id="63057"/>
    <lineage>
        <taxon>Eukaryota</taxon>
        <taxon>Viridiplantae</taxon>
        <taxon>Streptophyta</taxon>
        <taxon>Embryophyta</taxon>
        <taxon>Tracheophyta</taxon>
        <taxon>Spermatophyta</taxon>
        <taxon>Magnoliopsida</taxon>
        <taxon>eudicotyledons</taxon>
        <taxon>Gunneridae</taxon>
        <taxon>Pentapetalae</taxon>
        <taxon>rosids</taxon>
        <taxon>fabids</taxon>
        <taxon>Rosales</taxon>
        <taxon>Cannabaceae</taxon>
        <taxon>Trema</taxon>
    </lineage>
</organism>
<reference evidence="2" key="1">
    <citation type="submission" date="2016-06" db="EMBL/GenBank/DDBJ databases">
        <title>Parallel loss of symbiosis genes in relatives of nitrogen-fixing non-legume Parasponia.</title>
        <authorList>
            <person name="Van Velzen R."/>
            <person name="Holmer R."/>
            <person name="Bu F."/>
            <person name="Rutten L."/>
            <person name="Van Zeijl A."/>
            <person name="Liu W."/>
            <person name="Santuari L."/>
            <person name="Cao Q."/>
            <person name="Sharma T."/>
            <person name="Shen D."/>
            <person name="Roswanjaya Y."/>
            <person name="Wardhani T."/>
            <person name="Kalhor M.S."/>
            <person name="Jansen J."/>
            <person name="Van den Hoogen J."/>
            <person name="Gungor B."/>
            <person name="Hartog M."/>
            <person name="Hontelez J."/>
            <person name="Verver J."/>
            <person name="Yang W.-C."/>
            <person name="Schijlen E."/>
            <person name="Repin R."/>
            <person name="Schilthuizen M."/>
            <person name="Schranz E."/>
            <person name="Heidstra R."/>
            <person name="Miyata K."/>
            <person name="Fedorova E."/>
            <person name="Kohlen W."/>
            <person name="Bisseling T."/>
            <person name="Smit S."/>
            <person name="Geurts R."/>
        </authorList>
    </citation>
    <scope>NUCLEOTIDE SEQUENCE [LARGE SCALE GENOMIC DNA]</scope>
    <source>
        <strain evidence="2">cv. RG33-2</strain>
    </source>
</reference>
<dbReference type="InParanoid" id="A0A2P5BII1"/>
<name>A0A2P5BII1_TREOI</name>
<gene>
    <name evidence="1" type="ORF">TorRG33x02_319680</name>
</gene>
<dbReference type="Proteomes" id="UP000237000">
    <property type="component" value="Unassembled WGS sequence"/>
</dbReference>
<sequence>VGLADDNDEFSGGVRGRGVVDLYTSEPITRALPSTRHRGWNDQFRVEPMSWV</sequence>
<accession>A0A2P5BII1</accession>
<dbReference type="EMBL" id="JXTC01000514">
    <property type="protein sequence ID" value="PON48590.1"/>
    <property type="molecule type" value="Genomic_DNA"/>
</dbReference>
<evidence type="ECO:0000313" key="1">
    <source>
        <dbReference type="EMBL" id="PON48590.1"/>
    </source>
</evidence>
<protein>
    <submittedName>
        <fullName evidence="1">Uncharacterized protein</fullName>
    </submittedName>
</protein>
<dbReference type="AlphaFoldDB" id="A0A2P5BII1"/>
<comment type="caution">
    <text evidence="1">The sequence shown here is derived from an EMBL/GenBank/DDBJ whole genome shotgun (WGS) entry which is preliminary data.</text>
</comment>
<evidence type="ECO:0000313" key="2">
    <source>
        <dbReference type="Proteomes" id="UP000237000"/>
    </source>
</evidence>
<proteinExistence type="predicted"/>